<dbReference type="Proteomes" id="UP000284841">
    <property type="component" value="Unassembled WGS sequence"/>
</dbReference>
<keyword evidence="7 8" id="KW-0472">Membrane</keyword>
<sequence>MNSKKKVMYKLNPVIFWPILIIMVAIIALSFINQNGFASVVSAALNAEVINFKWIVGPITLFMFITMAAMIFLPMGKIKLGGPDAKPKFRTFSYWGMCICATIAIGIVFYGVAQPMTYFMEPWESWGVEAGSPAAAVKALAQNNLEWAWGQYAQYGIFAMALGIAIYNYKQPSRASSFLYLINGKPANKKINNIVDILCLFGIVSGVTCSLGTGTMQISAGLNSIFGIEPSKFVWLIVEIIIVAGFLLMSIGGIAKGIKIITDRNLELYILVLIFVIGFGPTLYVFDMFTESTSTTFGSFVQSICYTGGIDGNDGPIFWMVWQYVSVAAFAPIVGLFLAKISFGRSLKEIAIGTMLIPALFTCIWFVTFGSLAFDMQLSGTFDIWGSMNELGMEATMFKVFEQLPGGIIWCVVFLVVIYLSFVTLASSSTTTAAMVSTITLDPIGDEDEPPLWIKSIWAIIMAVSAYVFISFAGITGAKSMALIGGMPSMILGAICAVCVWKIKKTVETIAPTYSIVATDDE</sequence>
<dbReference type="InterPro" id="IPR000060">
    <property type="entry name" value="BCCT_transptr"/>
</dbReference>
<dbReference type="GeneID" id="83003658"/>
<feature type="transmembrane region" description="Helical" evidence="8">
    <location>
        <begin position="407"/>
        <end position="426"/>
    </location>
</feature>
<evidence type="ECO:0000313" key="10">
    <source>
        <dbReference type="Proteomes" id="UP000284841"/>
    </source>
</evidence>
<evidence type="ECO:0000256" key="8">
    <source>
        <dbReference type="SAM" id="Phobius"/>
    </source>
</evidence>
<keyword evidence="6 8" id="KW-1133">Transmembrane helix</keyword>
<dbReference type="PANTHER" id="PTHR30047:SF7">
    <property type="entry name" value="HIGH-AFFINITY CHOLINE TRANSPORT PROTEIN"/>
    <property type="match status" value="1"/>
</dbReference>
<evidence type="ECO:0008006" key="11">
    <source>
        <dbReference type="Google" id="ProtNLM"/>
    </source>
</evidence>
<evidence type="ECO:0000256" key="1">
    <source>
        <dbReference type="ARBA" id="ARBA00004651"/>
    </source>
</evidence>
<evidence type="ECO:0000256" key="2">
    <source>
        <dbReference type="ARBA" id="ARBA00005658"/>
    </source>
</evidence>
<evidence type="ECO:0000313" key="9">
    <source>
        <dbReference type="EMBL" id="RHJ84723.1"/>
    </source>
</evidence>
<comment type="subcellular location">
    <subcellularLocation>
        <location evidence="1">Cell membrane</location>
        <topology evidence="1">Multi-pass membrane protein</topology>
    </subcellularLocation>
</comment>
<feature type="transmembrane region" description="Helical" evidence="8">
    <location>
        <begin position="152"/>
        <end position="170"/>
    </location>
</feature>
<dbReference type="EMBL" id="QRMS01000006">
    <property type="protein sequence ID" value="RHJ84723.1"/>
    <property type="molecule type" value="Genomic_DNA"/>
</dbReference>
<evidence type="ECO:0000256" key="4">
    <source>
        <dbReference type="ARBA" id="ARBA00022475"/>
    </source>
</evidence>
<keyword evidence="4" id="KW-1003">Cell membrane</keyword>
<dbReference type="PANTHER" id="PTHR30047">
    <property type="entry name" value="HIGH-AFFINITY CHOLINE TRANSPORT PROTEIN-RELATED"/>
    <property type="match status" value="1"/>
</dbReference>
<dbReference type="Pfam" id="PF02028">
    <property type="entry name" value="BCCT"/>
    <property type="match status" value="1"/>
</dbReference>
<feature type="transmembrane region" description="Helical" evidence="8">
    <location>
        <begin position="266"/>
        <end position="286"/>
    </location>
</feature>
<evidence type="ECO:0000256" key="5">
    <source>
        <dbReference type="ARBA" id="ARBA00022692"/>
    </source>
</evidence>
<evidence type="ECO:0000256" key="7">
    <source>
        <dbReference type="ARBA" id="ARBA00023136"/>
    </source>
</evidence>
<dbReference type="SMR" id="A0A415DW88"/>
<reference evidence="9 10" key="1">
    <citation type="submission" date="2018-08" db="EMBL/GenBank/DDBJ databases">
        <title>A genome reference for cultivated species of the human gut microbiota.</title>
        <authorList>
            <person name="Zou Y."/>
            <person name="Xue W."/>
            <person name="Luo G."/>
        </authorList>
    </citation>
    <scope>NUCLEOTIDE SEQUENCE [LARGE SCALE GENOMIC DNA]</scope>
    <source>
        <strain evidence="9 10">AM07-24</strain>
    </source>
</reference>
<name>A0A415DW88_9FIRM</name>
<feature type="transmembrane region" description="Helical" evidence="8">
    <location>
        <begin position="317"/>
        <end position="338"/>
    </location>
</feature>
<feature type="transmembrane region" description="Helical" evidence="8">
    <location>
        <begin position="457"/>
        <end position="475"/>
    </location>
</feature>
<feature type="transmembrane region" description="Helical" evidence="8">
    <location>
        <begin position="52"/>
        <end position="73"/>
    </location>
</feature>
<feature type="transmembrane region" description="Helical" evidence="8">
    <location>
        <begin position="191"/>
        <end position="213"/>
    </location>
</feature>
<comment type="similarity">
    <text evidence="2">Belongs to the BCCT transporter (TC 2.A.15) family.</text>
</comment>
<keyword evidence="10" id="KW-1185">Reference proteome</keyword>
<feature type="transmembrane region" description="Helical" evidence="8">
    <location>
        <begin position="94"/>
        <end position="113"/>
    </location>
</feature>
<feature type="transmembrane region" description="Helical" evidence="8">
    <location>
        <begin position="12"/>
        <end position="32"/>
    </location>
</feature>
<dbReference type="OrthoDB" id="9775735at2"/>
<proteinExistence type="inferred from homology"/>
<evidence type="ECO:0000256" key="6">
    <source>
        <dbReference type="ARBA" id="ARBA00022989"/>
    </source>
</evidence>
<feature type="transmembrane region" description="Helical" evidence="8">
    <location>
        <begin position="350"/>
        <end position="374"/>
    </location>
</feature>
<protein>
    <recommendedName>
        <fullName evidence="11">BCCT family transporter</fullName>
    </recommendedName>
</protein>
<dbReference type="STRING" id="1776384.GCA_900086585_01276"/>
<accession>A0A415DW88</accession>
<dbReference type="RefSeq" id="WP_067535325.1">
    <property type="nucleotide sequence ID" value="NZ_AP025567.1"/>
</dbReference>
<dbReference type="GO" id="GO:0005886">
    <property type="term" value="C:plasma membrane"/>
    <property type="evidence" value="ECO:0007669"/>
    <property type="project" value="UniProtKB-SubCell"/>
</dbReference>
<dbReference type="GO" id="GO:0022857">
    <property type="term" value="F:transmembrane transporter activity"/>
    <property type="evidence" value="ECO:0007669"/>
    <property type="project" value="InterPro"/>
</dbReference>
<gene>
    <name evidence="9" type="ORF">DW099_17285</name>
</gene>
<evidence type="ECO:0000256" key="3">
    <source>
        <dbReference type="ARBA" id="ARBA00022448"/>
    </source>
</evidence>
<keyword evidence="3" id="KW-0813">Transport</keyword>
<keyword evidence="5 8" id="KW-0812">Transmembrane</keyword>
<feature type="transmembrane region" description="Helical" evidence="8">
    <location>
        <begin position="233"/>
        <end position="254"/>
    </location>
</feature>
<organism evidence="9 10">
    <name type="scientific">Emergencia timonensis</name>
    <dbReference type="NCBI Taxonomy" id="1776384"/>
    <lineage>
        <taxon>Bacteria</taxon>
        <taxon>Bacillati</taxon>
        <taxon>Bacillota</taxon>
        <taxon>Clostridia</taxon>
        <taxon>Peptostreptococcales</taxon>
        <taxon>Anaerovoracaceae</taxon>
        <taxon>Emergencia</taxon>
    </lineage>
</organism>
<dbReference type="AlphaFoldDB" id="A0A415DW88"/>
<comment type="caution">
    <text evidence="9">The sequence shown here is derived from an EMBL/GenBank/DDBJ whole genome shotgun (WGS) entry which is preliminary data.</text>
</comment>
<feature type="transmembrane region" description="Helical" evidence="8">
    <location>
        <begin position="481"/>
        <end position="501"/>
    </location>
</feature>